<accession>V6LVA4</accession>
<comment type="subcellular location">
    <subcellularLocation>
        <location evidence="1 15">Nucleus</location>
    </subcellularLocation>
</comment>
<evidence type="ECO:0000259" key="16">
    <source>
        <dbReference type="Pfam" id="PF03104"/>
    </source>
</evidence>
<keyword evidence="5 15" id="KW-0548">Nucleotidyltransferase</keyword>
<gene>
    <name evidence="19" type="ORF">SS50377_11135</name>
    <name evidence="20" type="ORF">SS50377_23543</name>
</gene>
<keyword evidence="7 15" id="KW-0479">Metal-binding</keyword>
<dbReference type="InterPro" id="IPR036397">
    <property type="entry name" value="RNaseH_sf"/>
</dbReference>
<dbReference type="Gene3D" id="3.30.420.10">
    <property type="entry name" value="Ribonuclease H-like superfamily/Ribonuclease H"/>
    <property type="match status" value="1"/>
</dbReference>
<evidence type="ECO:0000256" key="14">
    <source>
        <dbReference type="ARBA" id="ARBA00023242"/>
    </source>
</evidence>
<comment type="cofactor">
    <cofactor evidence="15">
        <name>[4Fe-4S] cluster</name>
        <dbReference type="ChEBI" id="CHEBI:49883"/>
    </cofactor>
</comment>
<dbReference type="GO" id="GO:0000278">
    <property type="term" value="P:mitotic cell cycle"/>
    <property type="evidence" value="ECO:0007669"/>
    <property type="project" value="TreeGrafter"/>
</dbReference>
<dbReference type="Pfam" id="PF03104">
    <property type="entry name" value="DNA_pol_B_exo1"/>
    <property type="match status" value="1"/>
</dbReference>
<evidence type="ECO:0000313" key="19">
    <source>
        <dbReference type="EMBL" id="EST48525.1"/>
    </source>
</evidence>
<keyword evidence="3 15" id="KW-0004">4Fe-4S</keyword>
<protein>
    <recommendedName>
        <fullName evidence="15">DNA polymerase epsilon catalytic subunit</fullName>
        <ecNumber evidence="15">2.7.7.7</ecNumber>
    </recommendedName>
</protein>
<dbReference type="EMBL" id="AUWU02000004">
    <property type="protein sequence ID" value="KAH0573608.1"/>
    <property type="molecule type" value="Genomic_DNA"/>
</dbReference>
<dbReference type="GO" id="GO:0008270">
    <property type="term" value="F:zinc ion binding"/>
    <property type="evidence" value="ECO:0007669"/>
    <property type="project" value="UniProtKB-KW"/>
</dbReference>
<keyword evidence="9 15" id="KW-0862">Zinc</keyword>
<dbReference type="GO" id="GO:0006272">
    <property type="term" value="P:leading strand elongation"/>
    <property type="evidence" value="ECO:0007669"/>
    <property type="project" value="TreeGrafter"/>
</dbReference>
<evidence type="ECO:0000256" key="4">
    <source>
        <dbReference type="ARBA" id="ARBA00022679"/>
    </source>
</evidence>
<dbReference type="InterPro" id="IPR055191">
    <property type="entry name" value="POL2_thumb"/>
</dbReference>
<keyword evidence="13 15" id="KW-0238">DNA-binding</keyword>
<evidence type="ECO:0000256" key="6">
    <source>
        <dbReference type="ARBA" id="ARBA00022705"/>
    </source>
</evidence>
<dbReference type="SUPFAM" id="SSF56672">
    <property type="entry name" value="DNA/RNA polymerases"/>
    <property type="match status" value="1"/>
</dbReference>
<dbReference type="PANTHER" id="PTHR10670:SF0">
    <property type="entry name" value="DNA POLYMERASE EPSILON CATALYTIC SUBUNIT A"/>
    <property type="match status" value="1"/>
</dbReference>
<dbReference type="InterPro" id="IPR043502">
    <property type="entry name" value="DNA/RNA_pol_sf"/>
</dbReference>
<dbReference type="EMBL" id="KI545981">
    <property type="protein sequence ID" value="EST48525.1"/>
    <property type="molecule type" value="Genomic_DNA"/>
</dbReference>
<dbReference type="Gene3D" id="3.90.1600.10">
    <property type="entry name" value="Palm domain of DNA polymerase"/>
    <property type="match status" value="1"/>
</dbReference>
<comment type="similarity">
    <text evidence="2 15">Belongs to the DNA polymerase type-B family.</text>
</comment>
<dbReference type="EC" id="2.7.7.7" evidence="15"/>
<evidence type="ECO:0000256" key="12">
    <source>
        <dbReference type="ARBA" id="ARBA00023014"/>
    </source>
</evidence>
<evidence type="ECO:0000256" key="9">
    <source>
        <dbReference type="ARBA" id="ARBA00022833"/>
    </source>
</evidence>
<evidence type="ECO:0000256" key="15">
    <source>
        <dbReference type="RuleBase" id="RU365029"/>
    </source>
</evidence>
<dbReference type="PANTHER" id="PTHR10670">
    <property type="entry name" value="DNA POLYMERASE EPSILON CATALYTIC SUBUNIT A"/>
    <property type="match status" value="1"/>
</dbReference>
<feature type="domain" description="DNA polymerase epsilon ,catalytic subunit A thumb" evidence="18">
    <location>
        <begin position="1013"/>
        <end position="1188"/>
    </location>
</feature>
<reference evidence="19 20" key="1">
    <citation type="journal article" date="2014" name="PLoS Genet.">
        <title>The Genome of Spironucleus salmonicida Highlights a Fish Pathogen Adapted to Fluctuating Environments.</title>
        <authorList>
            <person name="Xu F."/>
            <person name="Jerlstrom-Hultqvist J."/>
            <person name="Einarsson E."/>
            <person name="Astvaldsson A."/>
            <person name="Svard S.G."/>
            <person name="Andersson J.O."/>
        </authorList>
    </citation>
    <scope>NUCLEOTIDE SEQUENCE</scope>
    <source>
        <strain evidence="20">ATCC 50377</strain>
    </source>
</reference>
<keyword evidence="6 15" id="KW-0235">DNA replication</keyword>
<evidence type="ECO:0000256" key="13">
    <source>
        <dbReference type="ARBA" id="ARBA00023125"/>
    </source>
</evidence>
<dbReference type="GO" id="GO:0045004">
    <property type="term" value="P:DNA replication proofreading"/>
    <property type="evidence" value="ECO:0007669"/>
    <property type="project" value="TreeGrafter"/>
</dbReference>
<comment type="function">
    <text evidence="15">DNA polymerase II participates in chromosomal DNA replication.</text>
</comment>
<dbReference type="GO" id="GO:0000166">
    <property type="term" value="F:nucleotide binding"/>
    <property type="evidence" value="ECO:0007669"/>
    <property type="project" value="InterPro"/>
</dbReference>
<feature type="domain" description="DNA polymerase epsilon catalytic subunit A C-terminal" evidence="17">
    <location>
        <begin position="1645"/>
        <end position="1773"/>
    </location>
</feature>
<evidence type="ECO:0000256" key="1">
    <source>
        <dbReference type="ARBA" id="ARBA00004123"/>
    </source>
</evidence>
<dbReference type="InterPro" id="IPR042087">
    <property type="entry name" value="DNA_pol_B_thumb"/>
</dbReference>
<dbReference type="InterPro" id="IPR012337">
    <property type="entry name" value="RNaseH-like_sf"/>
</dbReference>
<evidence type="ECO:0000256" key="2">
    <source>
        <dbReference type="ARBA" id="ARBA00005755"/>
    </source>
</evidence>
<comment type="catalytic activity">
    <reaction evidence="15">
        <text>DNA(n) + a 2'-deoxyribonucleoside 5'-triphosphate = DNA(n+1) + diphosphate</text>
        <dbReference type="Rhea" id="RHEA:22508"/>
        <dbReference type="Rhea" id="RHEA-COMP:17339"/>
        <dbReference type="Rhea" id="RHEA-COMP:17340"/>
        <dbReference type="ChEBI" id="CHEBI:33019"/>
        <dbReference type="ChEBI" id="CHEBI:61560"/>
        <dbReference type="ChEBI" id="CHEBI:173112"/>
        <dbReference type="EC" id="2.7.7.7"/>
    </reaction>
</comment>
<dbReference type="GO" id="GO:0003887">
    <property type="term" value="F:DNA-directed DNA polymerase activity"/>
    <property type="evidence" value="ECO:0007669"/>
    <property type="project" value="UniProtKB-KW"/>
</dbReference>
<organism evidence="19">
    <name type="scientific">Spironucleus salmonicida</name>
    <dbReference type="NCBI Taxonomy" id="348837"/>
    <lineage>
        <taxon>Eukaryota</taxon>
        <taxon>Metamonada</taxon>
        <taxon>Diplomonadida</taxon>
        <taxon>Hexamitidae</taxon>
        <taxon>Hexamitinae</taxon>
        <taxon>Spironucleus</taxon>
    </lineage>
</organism>
<evidence type="ECO:0000256" key="7">
    <source>
        <dbReference type="ARBA" id="ARBA00022723"/>
    </source>
</evidence>
<dbReference type="SUPFAM" id="SSF53098">
    <property type="entry name" value="Ribonuclease H-like"/>
    <property type="match status" value="1"/>
</dbReference>
<keyword evidence="11 15" id="KW-0408">Iron</keyword>
<dbReference type="Gene3D" id="1.10.132.60">
    <property type="entry name" value="DNA polymerase family B, C-terminal domain"/>
    <property type="match status" value="1"/>
</dbReference>
<dbReference type="InterPro" id="IPR023211">
    <property type="entry name" value="DNA_pol_palm_dom_sf"/>
</dbReference>
<dbReference type="OrthoDB" id="10060449at2759"/>
<keyword evidence="21" id="KW-1185">Reference proteome</keyword>
<dbReference type="FunFam" id="3.30.420.10:FF:000010">
    <property type="entry name" value="DNA polymerase epsilon catalytic subunit"/>
    <property type="match status" value="1"/>
</dbReference>
<dbReference type="InterPro" id="IPR006172">
    <property type="entry name" value="DNA-dir_DNA_pol_B"/>
</dbReference>
<evidence type="ECO:0000313" key="20">
    <source>
        <dbReference type="EMBL" id="KAH0573608.1"/>
    </source>
</evidence>
<evidence type="ECO:0000256" key="8">
    <source>
        <dbReference type="ARBA" id="ARBA00022771"/>
    </source>
</evidence>
<dbReference type="Proteomes" id="UP000018208">
    <property type="component" value="Unassembled WGS sequence"/>
</dbReference>
<dbReference type="SMART" id="SM00486">
    <property type="entry name" value="POLBc"/>
    <property type="match status" value="1"/>
</dbReference>
<keyword evidence="12 15" id="KW-0411">Iron-sulfur</keyword>
<dbReference type="GO" id="GO:0003677">
    <property type="term" value="F:DNA binding"/>
    <property type="evidence" value="ECO:0007669"/>
    <property type="project" value="UniProtKB-KW"/>
</dbReference>
<dbReference type="Pfam" id="PF08490">
    <property type="entry name" value="DUF1744"/>
    <property type="match status" value="1"/>
</dbReference>
<sequence>MYKNPEDQLQELKAQLQQNKEIDLLYGYDFPPAPGEYTGFLINFQETQIIKDSIFSALDCYFISSSINFKVQILYKPYVLIQIPKPNEQVLIFIEEQFQCEVEQSIKEDTQAPNHIAGQYSNFYKIKFDNRQQLQQFTKLFKDKQNLKILTEDDKVSNISQMLECIQKLSEFDVADGLRTSIDLDIRCGSWYKVNYKEVVSLEKQLDMLLHPAIRCLAYDIETSKAPLCFPNAENGDSVMCISYMLDGQGVLIVNRSIFSSDIEDFEYSPTQEMHGEFKIFNCQNEKDTILTFFKQIQYCQPHIIITYNGDQFDFKFLDQRSRILDIDFYKETGFLQSQSKGRFGSVEFEYKSRACLHIDCYRWVKRDSYLPQGSQGLKAVTKAKLKYQPMELDPELMTPYAKLQPQILAQYSVSDAVATYYLYKQFIHSFILALCTIIPLNPDSVLRKGTGTLCEALLMVKANAVDLLYPDKINNKGLQIVDFEADKAIERQLQDALTSNPSGVNSINTSNYQQFQIKDLINLQKQEVVSQDKKVLISQTYVGGRVEAIQAGVYRADFQYQFAVNTHSQDGYQALVDQLDYDLSFFVYTKFQKNIDQIEKQKRVKTKLFFPHESTQEYISENIMNYSEITTQVTKILLEIKDKCKKPYQEKPLIYHLDVSAMYPNIILTNRLQPHSIVTDKNCGTCDYNFPENDCKRFMSWIWRGIYYPCTIQEFNMIRNQVVENYPRFEQMPKEEKEQVLSDALDIYCQKVYKTRSKTIETLKQSCNCQRENPFFVDTVRAFRDLRYVYKGRQKEHTISMTNYDNQVKNGNFSSESERQQLIQRSQEQKQLVVLNESLQLAHKAILNSFYGYAMRAGSRWYSLEMAACVTFVGAQIIKQARSLVELIGLPLELDTDGIWCMLPINFPTDFTLQIKNGKNVNFEYPTIMLNAMTAKLFSNLQFQTRQSDLEDTFSHIFKFNPECSIEFELDGPYKCMFLSGAKEEGRQIKKRYAVFDFNNKISELKGFELKRRGELQIIKSFQQRIFVKFLAGVDLQSCYDSAADIADKFIDILYNEGKGYDSRLLQFLLQEQTTMKLSLVNTASNKKGTAVTCARRLSQAIDPIFAQVDGLCCVFVISRYPEDSPVSERSIPLQIFSCTPEKQLKYLKQWTKKETTNIAEILDWPYYWDRFQNQLFRIIVVPAGLQGLPHSPIRRIPYPDWLKKAVSRKDVEIETIMKFVNNNLKNDDFSDNEDDDTQVIVTAEDILMQYNINIEEVFDIDLLQQMSNKKTQGLDRNGDYEQWIQVQKQKWKVLLEFQQLNNSIQQQKFLRQNNKKAKGSTIFSQLGNCRENNYIVIHIENQQILGLINVLLLDIQTNMFAQVKVQVPQYFYINTQEDLSQQNLAFKGKIEKVNKILPRKTQIFNLFEVTMLQQDYLQQKEFIQQVKNSPLVENIYELQVDPASRFILNLGCHITLTQQSARDLQYNNVLQFKDIQINRNVQFDKKQETYFLHKLTDKPKIRIGILAHLSTAQGDIAIFIKNDLIILFSSCSNEILEDDKLKELTIDRLKSKLHTDNIQESVLFQYFNILNSDYTLIKVERSEDFLARIQLIINMEIKQSGIIIYSTNQHQSQFFKLLKENSLFINFPILSKNQSISDNIIELVLQFQNMDSYMHLCQVPLVNLLDSKQIYKKQVSQLLIACDFLYGRILMNNNCILWWSKNSQPDLGKDLNISLNVLPDYSFTYEYSGHYQGYTVVFDFKYIVAEVLSNIFNNHNIKKVEGGFQVKQFQKFINQINNSYIGSAIYSYLEQYIKEKESFLFDDLHQKIIIEQLGFYIQQIYNQCFVSDIIPVFISQKQLILSTNKIQEHLTTNQLNIFIQNLQSSGLLRIAKLVYRICYKQLLYIDSDNFYALSITNTLNKRTHLSYLLPLSLNKSLELILGCFLIHCSNIEGVSLLQVKSLASLPTQFFKWFRLKQLDLYSQDQKQQYEIMPFSLLSSITTILQLSMVQPDTIYQEKLLQTYIKASAQSLYLQSLRDFLSLSQPIQEDVKVLIDSMDAITQSSTCSQINSLVISIYCNLCNDFYHINLSKQMSEECLKCDICGNNYDNLVIEEKLISQFKEQMNLAQFQIIDDYIKVAEIRGFKILKSCAQQWQAWQ</sequence>
<evidence type="ECO:0000259" key="17">
    <source>
        <dbReference type="Pfam" id="PF08490"/>
    </source>
</evidence>
<keyword evidence="10 15" id="KW-0239">DNA-directed DNA polymerase</keyword>
<name>V6LVA4_9EUKA</name>
<dbReference type="GO" id="GO:0008310">
    <property type="term" value="F:single-stranded DNA 3'-5' DNA exonuclease activity"/>
    <property type="evidence" value="ECO:0007669"/>
    <property type="project" value="TreeGrafter"/>
</dbReference>
<evidence type="ECO:0000256" key="10">
    <source>
        <dbReference type="ARBA" id="ARBA00022932"/>
    </source>
</evidence>
<evidence type="ECO:0000256" key="11">
    <source>
        <dbReference type="ARBA" id="ARBA00023004"/>
    </source>
</evidence>
<evidence type="ECO:0000259" key="18">
    <source>
        <dbReference type="Pfam" id="PF22634"/>
    </source>
</evidence>
<dbReference type="GO" id="GO:0006297">
    <property type="term" value="P:nucleotide-excision repair, DNA gap filling"/>
    <property type="evidence" value="ECO:0007669"/>
    <property type="project" value="TreeGrafter"/>
</dbReference>
<dbReference type="InterPro" id="IPR029703">
    <property type="entry name" value="POL2"/>
</dbReference>
<feature type="domain" description="DNA-directed DNA polymerase family B exonuclease" evidence="16">
    <location>
        <begin position="171"/>
        <end position="381"/>
    </location>
</feature>
<proteinExistence type="inferred from homology"/>
<evidence type="ECO:0000256" key="3">
    <source>
        <dbReference type="ARBA" id="ARBA00022485"/>
    </source>
</evidence>
<evidence type="ECO:0000256" key="5">
    <source>
        <dbReference type="ARBA" id="ARBA00022695"/>
    </source>
</evidence>
<dbReference type="GO" id="GO:0006287">
    <property type="term" value="P:base-excision repair, gap-filling"/>
    <property type="evidence" value="ECO:0007669"/>
    <property type="project" value="TreeGrafter"/>
</dbReference>
<dbReference type="GO" id="GO:0051539">
    <property type="term" value="F:4 iron, 4 sulfur cluster binding"/>
    <property type="evidence" value="ECO:0007669"/>
    <property type="project" value="UniProtKB-KW"/>
</dbReference>
<keyword evidence="4 15" id="KW-0808">Transferase</keyword>
<evidence type="ECO:0000313" key="21">
    <source>
        <dbReference type="Proteomes" id="UP000018208"/>
    </source>
</evidence>
<dbReference type="InterPro" id="IPR006133">
    <property type="entry name" value="DNA-dir_DNA_pol_B_exonuc"/>
</dbReference>
<reference evidence="20" key="2">
    <citation type="submission" date="2020-12" db="EMBL/GenBank/DDBJ databases">
        <title>New Spironucleus salmonicida genome in near-complete chromosomes.</title>
        <authorList>
            <person name="Xu F."/>
            <person name="Kurt Z."/>
            <person name="Jimenez-Gonzalez A."/>
            <person name="Astvaldsson A."/>
            <person name="Andersson J.O."/>
            <person name="Svard S.G."/>
        </authorList>
    </citation>
    <scope>NUCLEOTIDE SEQUENCE</scope>
    <source>
        <strain evidence="20">ATCC 50377</strain>
    </source>
</reference>
<dbReference type="VEuPathDB" id="GiardiaDB:SS50377_23543"/>
<dbReference type="GO" id="GO:0008622">
    <property type="term" value="C:epsilon DNA polymerase complex"/>
    <property type="evidence" value="ECO:0007669"/>
    <property type="project" value="InterPro"/>
</dbReference>
<keyword evidence="8 15" id="KW-0863">Zinc-finger</keyword>
<keyword evidence="14 15" id="KW-0539">Nucleus</keyword>
<dbReference type="Pfam" id="PF22634">
    <property type="entry name" value="POL2_thumb"/>
    <property type="match status" value="1"/>
</dbReference>
<dbReference type="InterPro" id="IPR013697">
    <property type="entry name" value="DNA_pol_e_suA_C"/>
</dbReference>